<dbReference type="SUPFAM" id="SSF55347">
    <property type="entry name" value="Glyceraldehyde-3-phosphate dehydrogenase-like, C-terminal domain"/>
    <property type="match status" value="1"/>
</dbReference>
<evidence type="ECO:0000313" key="8">
    <source>
        <dbReference type="EMBL" id="AQT69080.1"/>
    </source>
</evidence>
<comment type="cofactor">
    <cofactor evidence="1">
        <name>NAD(+)</name>
        <dbReference type="ChEBI" id="CHEBI:57540"/>
    </cofactor>
</comment>
<evidence type="ECO:0000256" key="5">
    <source>
        <dbReference type="ARBA" id="ARBA00023295"/>
    </source>
</evidence>
<gene>
    <name evidence="8" type="primary">nagA_3</name>
    <name evidence="8" type="ORF">STSP2_02266</name>
</gene>
<organism evidence="8 9">
    <name type="scientific">Anaerohalosphaera lusitana</name>
    <dbReference type="NCBI Taxonomy" id="1936003"/>
    <lineage>
        <taxon>Bacteria</taxon>
        <taxon>Pseudomonadati</taxon>
        <taxon>Planctomycetota</taxon>
        <taxon>Phycisphaerae</taxon>
        <taxon>Sedimentisphaerales</taxon>
        <taxon>Anaerohalosphaeraceae</taxon>
        <taxon>Anaerohalosphaera</taxon>
    </lineage>
</organism>
<dbReference type="InterPro" id="IPR050463">
    <property type="entry name" value="Gfo/Idh/MocA_oxidrdct_glycsds"/>
</dbReference>
<evidence type="ECO:0000259" key="6">
    <source>
        <dbReference type="Pfam" id="PF01408"/>
    </source>
</evidence>
<dbReference type="AlphaFoldDB" id="A0A1U9NN87"/>
<feature type="domain" description="Gfo/Idh/MocA-like oxidoreductase N-terminal" evidence="6">
    <location>
        <begin position="38"/>
        <end position="164"/>
    </location>
</feature>
<evidence type="ECO:0000256" key="3">
    <source>
        <dbReference type="ARBA" id="ARBA00022801"/>
    </source>
</evidence>
<protein>
    <submittedName>
        <fullName evidence="8">Alpha-N-acetylgalactosaminidase</fullName>
        <ecNumber evidence="8">3.2.1.49</ecNumber>
    </submittedName>
</protein>
<dbReference type="Pfam" id="PF01408">
    <property type="entry name" value="GFO_IDH_MocA"/>
    <property type="match status" value="1"/>
</dbReference>
<evidence type="ECO:0000256" key="2">
    <source>
        <dbReference type="ARBA" id="ARBA00009329"/>
    </source>
</evidence>
<dbReference type="PROSITE" id="PS51318">
    <property type="entry name" value="TAT"/>
    <property type="match status" value="1"/>
</dbReference>
<keyword evidence="5 8" id="KW-0326">Glycosidase</keyword>
<feature type="domain" description="Glycosyl hydrolase 109 C-terminal" evidence="7">
    <location>
        <begin position="175"/>
        <end position="344"/>
    </location>
</feature>
<dbReference type="Gene3D" id="3.30.360.10">
    <property type="entry name" value="Dihydrodipicolinate Reductase, domain 2"/>
    <property type="match status" value="1"/>
</dbReference>
<evidence type="ECO:0000256" key="4">
    <source>
        <dbReference type="ARBA" id="ARBA00023027"/>
    </source>
</evidence>
<dbReference type="OrthoDB" id="9815825at2"/>
<dbReference type="GO" id="GO:0008456">
    <property type="term" value="F:alpha-N-acetylgalactosaminidase activity"/>
    <property type="evidence" value="ECO:0007669"/>
    <property type="project" value="UniProtKB-EC"/>
</dbReference>
<evidence type="ECO:0000259" key="7">
    <source>
        <dbReference type="Pfam" id="PF21252"/>
    </source>
</evidence>
<dbReference type="STRING" id="1936003.STSP2_02266"/>
<dbReference type="PANTHER" id="PTHR43818:SF1">
    <property type="entry name" value="GLYCOSYL HYDROLASE FAMILY 109 PROTEIN"/>
    <property type="match status" value="1"/>
</dbReference>
<dbReference type="KEGG" id="alus:STSP2_02266"/>
<dbReference type="Gene3D" id="3.40.50.720">
    <property type="entry name" value="NAD(P)-binding Rossmann-like Domain"/>
    <property type="match status" value="1"/>
</dbReference>
<dbReference type="InterPro" id="IPR036291">
    <property type="entry name" value="NAD(P)-bd_dom_sf"/>
</dbReference>
<dbReference type="Proteomes" id="UP000189674">
    <property type="component" value="Chromosome"/>
</dbReference>
<dbReference type="Pfam" id="PF21252">
    <property type="entry name" value="Glyco_hydro_109_C"/>
    <property type="match status" value="1"/>
</dbReference>
<dbReference type="InterPro" id="IPR049303">
    <property type="entry name" value="Glyco_hydro_109_C"/>
</dbReference>
<dbReference type="GO" id="GO:0000166">
    <property type="term" value="F:nucleotide binding"/>
    <property type="evidence" value="ECO:0007669"/>
    <property type="project" value="InterPro"/>
</dbReference>
<keyword evidence="4" id="KW-0520">NAD</keyword>
<proteinExistence type="inferred from homology"/>
<dbReference type="EC" id="3.2.1.49" evidence="8"/>
<dbReference type="EMBL" id="CP019791">
    <property type="protein sequence ID" value="AQT69080.1"/>
    <property type="molecule type" value="Genomic_DNA"/>
</dbReference>
<comment type="similarity">
    <text evidence="2">Belongs to the Gfo/Idh/MocA family. Glycosyl hydrolase 109 subfamily.</text>
</comment>
<sequence>MGFTSRRDFLKSTGLLTAGMALTGRAKIFGASASDKVVKIGMVGTGARGTSLLATLTGVKNIEIKALCDINKNALSAATRLVEQRLDQKPDEYSGDEHAYKKLMARDDLDAVIIATPWEWHTPMAVYCMNAGKYAGVEVPSSLTIDECWELVNTSEETGVPCMMLENWSFRRDNLAVLNMIRQGLFGQIVHSHCAHSHDCIDHWFFDAATGKDRWPAKYLLDYNRDQYPTHSVGPVYSWMDIGCGDYLDSLTSTATLSAGINDYFKHKFGPDHPGAKREYAQGDIVTTTIKTKKGKTIIVNYDMQLPRPYDNRWMIQGTRGLYDECHKSVYLADHSPGYHQWEPFAPYQNAFEHKWWQQEFQGGHGGTDFLTLKTFIDAVRDQTQTPLDVYDAVLMSCLVPLSGKSIKEDSKPVKVPDFTRGKWKTREPYFAIDNRKFKLPGSAEAQVITENGMPTQAFNLGKGKLEVKLPDVSVSLVGNPSQFSGWPGIGGTPTHCLYGNDWGIDISVPRNSSGVISVYAYDFEGQRKQSVTFEDRKADKLESFSKGTWLEYPFTKADSKDGKLRLRLKNLGTGNSVLSKLKISISNDA</sequence>
<name>A0A1U9NN87_9BACT</name>
<evidence type="ECO:0000313" key="9">
    <source>
        <dbReference type="Proteomes" id="UP000189674"/>
    </source>
</evidence>
<dbReference type="InterPro" id="IPR019546">
    <property type="entry name" value="TAT_signal_bac_arc"/>
</dbReference>
<accession>A0A1U9NN87</accession>
<evidence type="ECO:0000256" key="1">
    <source>
        <dbReference type="ARBA" id="ARBA00001911"/>
    </source>
</evidence>
<dbReference type="InterPro" id="IPR000683">
    <property type="entry name" value="Gfo/Idh/MocA-like_OxRdtase_N"/>
</dbReference>
<dbReference type="InterPro" id="IPR006311">
    <property type="entry name" value="TAT_signal"/>
</dbReference>
<dbReference type="RefSeq" id="WP_146664051.1">
    <property type="nucleotide sequence ID" value="NZ_CP019791.1"/>
</dbReference>
<dbReference type="SUPFAM" id="SSF51735">
    <property type="entry name" value="NAD(P)-binding Rossmann-fold domains"/>
    <property type="match status" value="1"/>
</dbReference>
<reference evidence="9" key="1">
    <citation type="submission" date="2017-02" db="EMBL/GenBank/DDBJ databases">
        <title>Comparative genomics and description of representatives of a novel lineage of planctomycetes thriving in anoxic sediments.</title>
        <authorList>
            <person name="Spring S."/>
            <person name="Bunk B."/>
            <person name="Sproer C."/>
        </authorList>
    </citation>
    <scope>NUCLEOTIDE SEQUENCE [LARGE SCALE GENOMIC DNA]</scope>
    <source>
        <strain evidence="9">ST-NAGAB-D1</strain>
    </source>
</reference>
<dbReference type="PANTHER" id="PTHR43818">
    <property type="entry name" value="BCDNA.GH03377"/>
    <property type="match status" value="1"/>
</dbReference>
<keyword evidence="3 8" id="KW-0378">Hydrolase</keyword>
<dbReference type="NCBIfam" id="TIGR01409">
    <property type="entry name" value="TAT_signal_seq"/>
    <property type="match status" value="1"/>
</dbReference>
<keyword evidence="9" id="KW-1185">Reference proteome</keyword>